<gene>
    <name evidence="2" type="ORF">PHLGIDRAFT_71534</name>
</gene>
<dbReference type="AlphaFoldDB" id="A0A0C3NPS7"/>
<name>A0A0C3NPS7_PHLG1</name>
<proteinExistence type="predicted"/>
<accession>A0A0C3NPS7</accession>
<feature type="non-terminal residue" evidence="2">
    <location>
        <position position="1"/>
    </location>
</feature>
<keyword evidence="3" id="KW-1185">Reference proteome</keyword>
<dbReference type="STRING" id="745531.A0A0C3NPS7"/>
<feature type="domain" description="Lipoyl-binding" evidence="1">
    <location>
        <begin position="81"/>
        <end position="118"/>
    </location>
</feature>
<dbReference type="OrthoDB" id="2683459at2759"/>
<dbReference type="InterPro" id="IPR000089">
    <property type="entry name" value="Biotin_lipoyl"/>
</dbReference>
<dbReference type="Proteomes" id="UP000053257">
    <property type="component" value="Unassembled WGS sequence"/>
</dbReference>
<reference evidence="2 3" key="1">
    <citation type="journal article" date="2014" name="PLoS Genet.">
        <title>Analysis of the Phlebiopsis gigantea genome, transcriptome and secretome provides insight into its pioneer colonization strategies of wood.</title>
        <authorList>
            <person name="Hori C."/>
            <person name="Ishida T."/>
            <person name="Igarashi K."/>
            <person name="Samejima M."/>
            <person name="Suzuki H."/>
            <person name="Master E."/>
            <person name="Ferreira P."/>
            <person name="Ruiz-Duenas F.J."/>
            <person name="Held B."/>
            <person name="Canessa P."/>
            <person name="Larrondo L.F."/>
            <person name="Schmoll M."/>
            <person name="Druzhinina I.S."/>
            <person name="Kubicek C.P."/>
            <person name="Gaskell J.A."/>
            <person name="Kersten P."/>
            <person name="St John F."/>
            <person name="Glasner J."/>
            <person name="Sabat G."/>
            <person name="Splinter BonDurant S."/>
            <person name="Syed K."/>
            <person name="Yadav J."/>
            <person name="Mgbeahuruike A.C."/>
            <person name="Kovalchuk A."/>
            <person name="Asiegbu F.O."/>
            <person name="Lackner G."/>
            <person name="Hoffmeister D."/>
            <person name="Rencoret J."/>
            <person name="Gutierrez A."/>
            <person name="Sun H."/>
            <person name="Lindquist E."/>
            <person name="Barry K."/>
            <person name="Riley R."/>
            <person name="Grigoriev I.V."/>
            <person name="Henrissat B."/>
            <person name="Kues U."/>
            <person name="Berka R.M."/>
            <person name="Martinez A.T."/>
            <person name="Covert S.F."/>
            <person name="Blanchette R.A."/>
            <person name="Cullen D."/>
        </authorList>
    </citation>
    <scope>NUCLEOTIDE SEQUENCE [LARGE SCALE GENOMIC DNA]</scope>
    <source>
        <strain evidence="2 3">11061_1 CR5-6</strain>
    </source>
</reference>
<sequence>EPATFSMAAYDAFVDAHADEVRAFEARQAAAAEREAAREAALLLRWQKRKAAAAAGELDPAAYALDDAAASEHAVKSSLAATVWKVRCAPGDVVASADDVLVVLEAMKTEVNVPAGAENVGRTVRGFGRDVRPGGLVQAGDVLVVLD</sequence>
<evidence type="ECO:0000313" key="3">
    <source>
        <dbReference type="Proteomes" id="UP000053257"/>
    </source>
</evidence>
<dbReference type="EMBL" id="KN840502">
    <property type="protein sequence ID" value="KIP07154.1"/>
    <property type="molecule type" value="Genomic_DNA"/>
</dbReference>
<dbReference type="Pfam" id="PF00364">
    <property type="entry name" value="Biotin_lipoyl"/>
    <property type="match status" value="1"/>
</dbReference>
<dbReference type="InterPro" id="IPR011053">
    <property type="entry name" value="Single_hybrid_motif"/>
</dbReference>
<dbReference type="CDD" id="cd06850">
    <property type="entry name" value="biotinyl_domain"/>
    <property type="match status" value="1"/>
</dbReference>
<organism evidence="2 3">
    <name type="scientific">Phlebiopsis gigantea (strain 11061_1 CR5-6)</name>
    <name type="common">White-rot fungus</name>
    <name type="synonym">Peniophora gigantea</name>
    <dbReference type="NCBI Taxonomy" id="745531"/>
    <lineage>
        <taxon>Eukaryota</taxon>
        <taxon>Fungi</taxon>
        <taxon>Dikarya</taxon>
        <taxon>Basidiomycota</taxon>
        <taxon>Agaricomycotina</taxon>
        <taxon>Agaricomycetes</taxon>
        <taxon>Polyporales</taxon>
        <taxon>Phanerochaetaceae</taxon>
        <taxon>Phlebiopsis</taxon>
    </lineage>
</organism>
<evidence type="ECO:0000313" key="2">
    <source>
        <dbReference type="EMBL" id="KIP07154.1"/>
    </source>
</evidence>
<dbReference type="HOGENOM" id="CLU_148404_0_0_1"/>
<dbReference type="SUPFAM" id="SSF51230">
    <property type="entry name" value="Single hybrid motif"/>
    <property type="match status" value="1"/>
</dbReference>
<evidence type="ECO:0000259" key="1">
    <source>
        <dbReference type="Pfam" id="PF00364"/>
    </source>
</evidence>
<protein>
    <recommendedName>
        <fullName evidence="1">Lipoyl-binding domain-containing protein</fullName>
    </recommendedName>
</protein>
<dbReference type="Gene3D" id="2.40.50.100">
    <property type="match status" value="1"/>
</dbReference>